<gene>
    <name evidence="1" type="ORF">AMECASPLE_028446</name>
</gene>
<comment type="caution">
    <text evidence="1">The sequence shown here is derived from an EMBL/GenBank/DDBJ whole genome shotgun (WGS) entry which is preliminary data.</text>
</comment>
<keyword evidence="2" id="KW-1185">Reference proteome</keyword>
<proteinExistence type="predicted"/>
<protein>
    <submittedName>
        <fullName evidence="1">Uncharacterized protein</fullName>
    </submittedName>
</protein>
<evidence type="ECO:0000313" key="2">
    <source>
        <dbReference type="Proteomes" id="UP001469553"/>
    </source>
</evidence>
<dbReference type="EMBL" id="JAHRIP010059561">
    <property type="protein sequence ID" value="MEQ2304566.1"/>
    <property type="molecule type" value="Genomic_DNA"/>
</dbReference>
<reference evidence="1 2" key="1">
    <citation type="submission" date="2021-06" db="EMBL/GenBank/DDBJ databases">
        <authorList>
            <person name="Palmer J.M."/>
        </authorList>
    </citation>
    <scope>NUCLEOTIDE SEQUENCE [LARGE SCALE GENOMIC DNA]</scope>
    <source>
        <strain evidence="1 2">AS_MEX2019</strain>
        <tissue evidence="1">Muscle</tissue>
    </source>
</reference>
<name>A0ABV0ZF21_9TELE</name>
<organism evidence="1 2">
    <name type="scientific">Ameca splendens</name>
    <dbReference type="NCBI Taxonomy" id="208324"/>
    <lineage>
        <taxon>Eukaryota</taxon>
        <taxon>Metazoa</taxon>
        <taxon>Chordata</taxon>
        <taxon>Craniata</taxon>
        <taxon>Vertebrata</taxon>
        <taxon>Euteleostomi</taxon>
        <taxon>Actinopterygii</taxon>
        <taxon>Neopterygii</taxon>
        <taxon>Teleostei</taxon>
        <taxon>Neoteleostei</taxon>
        <taxon>Acanthomorphata</taxon>
        <taxon>Ovalentaria</taxon>
        <taxon>Atherinomorphae</taxon>
        <taxon>Cyprinodontiformes</taxon>
        <taxon>Goodeidae</taxon>
        <taxon>Ameca</taxon>
    </lineage>
</organism>
<evidence type="ECO:0000313" key="1">
    <source>
        <dbReference type="EMBL" id="MEQ2304566.1"/>
    </source>
</evidence>
<dbReference type="Proteomes" id="UP001469553">
    <property type="component" value="Unassembled WGS sequence"/>
</dbReference>
<sequence length="104" mass="12114">MISECNQSCGLHHTAIRAPSVHEYALVNRNLIQYMCNLFVLRKCVSQMQWHDGLLSCRSKLLMRQAVSSTLHEKWSTDIPVLKENFLFFCLTLMNDCSRLPRLE</sequence>
<accession>A0ABV0ZF21</accession>